<proteinExistence type="predicted"/>
<dbReference type="SUPFAM" id="SSF88723">
    <property type="entry name" value="PIN domain-like"/>
    <property type="match status" value="1"/>
</dbReference>
<dbReference type="InterPro" id="IPR039018">
    <property type="entry name" value="VapC20-like"/>
</dbReference>
<gene>
    <name evidence="2" type="ORF">E7Z75_09330</name>
</gene>
<dbReference type="GO" id="GO:0004521">
    <property type="term" value="F:RNA endonuclease activity"/>
    <property type="evidence" value="ECO:0007669"/>
    <property type="project" value="InterPro"/>
</dbReference>
<dbReference type="GO" id="GO:0016075">
    <property type="term" value="P:rRNA catabolic process"/>
    <property type="evidence" value="ECO:0007669"/>
    <property type="project" value="TreeGrafter"/>
</dbReference>
<reference evidence="2" key="1">
    <citation type="submission" date="2019-04" db="EMBL/GenBank/DDBJ databases">
        <title>Evolution of Biomass-Degrading Anaerobic Consortia Revealed by Metagenomics.</title>
        <authorList>
            <person name="Peng X."/>
        </authorList>
    </citation>
    <scope>NUCLEOTIDE SEQUENCE</scope>
    <source>
        <strain evidence="2">SIG14</strain>
    </source>
</reference>
<sequence length="146" mass="16935">MSRLLLDTNFIVAAILPNDELHDRAVKLEIDENLTVSNECYVSNQIVTEVMNILGQKDSVEVAKNAYNMMKDNFIWINEYEIPEFNDSVLSTYKRLNRRNDRDLMTKHKLGFTDCSIITTAKLFSLDAIVSFDEDFLRNDMMEIIS</sequence>
<dbReference type="PANTHER" id="PTHR42188:SF1">
    <property type="entry name" value="23S RRNA-SPECIFIC ENDONUCLEASE VAPC20"/>
    <property type="match status" value="1"/>
</dbReference>
<dbReference type="InterPro" id="IPR029060">
    <property type="entry name" value="PIN-like_dom_sf"/>
</dbReference>
<accession>A0A8T3W041</accession>
<evidence type="ECO:0000313" key="2">
    <source>
        <dbReference type="EMBL" id="MBE6513319.1"/>
    </source>
</evidence>
<evidence type="ECO:0000313" key="3">
    <source>
        <dbReference type="Proteomes" id="UP000732619"/>
    </source>
</evidence>
<dbReference type="EMBL" id="SUTG01000069">
    <property type="protein sequence ID" value="MBE6513319.1"/>
    <property type="molecule type" value="Genomic_DNA"/>
</dbReference>
<dbReference type="PANTHER" id="PTHR42188">
    <property type="entry name" value="23S RRNA-SPECIFIC ENDONUCLEASE VAPC20"/>
    <property type="match status" value="1"/>
</dbReference>
<dbReference type="CDD" id="cd09854">
    <property type="entry name" value="PIN_VapC-like"/>
    <property type="match status" value="1"/>
</dbReference>
<comment type="caution">
    <text evidence="2">The sequence shown here is derived from an EMBL/GenBank/DDBJ whole genome shotgun (WGS) entry which is preliminary data.</text>
</comment>
<dbReference type="Pfam" id="PF01850">
    <property type="entry name" value="PIN"/>
    <property type="match status" value="1"/>
</dbReference>
<dbReference type="InterPro" id="IPR002716">
    <property type="entry name" value="PIN_dom"/>
</dbReference>
<protein>
    <submittedName>
        <fullName evidence="2">Type II toxin-antitoxin system VapC family toxin</fullName>
    </submittedName>
</protein>
<organism evidence="2 3">
    <name type="scientific">Methanobrevibacter olleyae</name>
    <dbReference type="NCBI Taxonomy" id="294671"/>
    <lineage>
        <taxon>Archaea</taxon>
        <taxon>Methanobacteriati</taxon>
        <taxon>Methanobacteriota</taxon>
        <taxon>Methanomada group</taxon>
        <taxon>Methanobacteria</taxon>
        <taxon>Methanobacteriales</taxon>
        <taxon>Methanobacteriaceae</taxon>
        <taxon>Methanobrevibacter</taxon>
    </lineage>
</organism>
<dbReference type="Gene3D" id="3.40.50.1010">
    <property type="entry name" value="5'-nuclease"/>
    <property type="match status" value="1"/>
</dbReference>
<dbReference type="Proteomes" id="UP000732619">
    <property type="component" value="Unassembled WGS sequence"/>
</dbReference>
<dbReference type="AlphaFoldDB" id="A0A8T3W041"/>
<name>A0A8T3W041_METOL</name>
<evidence type="ECO:0000259" key="1">
    <source>
        <dbReference type="Pfam" id="PF01850"/>
    </source>
</evidence>
<feature type="domain" description="PIN" evidence="1">
    <location>
        <begin position="5"/>
        <end position="139"/>
    </location>
</feature>